<dbReference type="GO" id="GO:0045820">
    <property type="term" value="P:negative regulation of glycolytic process"/>
    <property type="evidence" value="ECO:0007669"/>
    <property type="project" value="TreeGrafter"/>
</dbReference>
<protein>
    <submittedName>
        <fullName evidence="4">Histidine phosphatase superfamily</fullName>
    </submittedName>
</protein>
<dbReference type="Pfam" id="PF00300">
    <property type="entry name" value="His_Phos_1"/>
    <property type="match status" value="1"/>
</dbReference>
<evidence type="ECO:0000256" key="3">
    <source>
        <dbReference type="PIRSR" id="PIRSR613078-2"/>
    </source>
</evidence>
<organism evidence="4 5">
    <name type="scientific">Pterulicium gracile</name>
    <dbReference type="NCBI Taxonomy" id="1884261"/>
    <lineage>
        <taxon>Eukaryota</taxon>
        <taxon>Fungi</taxon>
        <taxon>Dikarya</taxon>
        <taxon>Basidiomycota</taxon>
        <taxon>Agaricomycotina</taxon>
        <taxon>Agaricomycetes</taxon>
        <taxon>Agaricomycetidae</taxon>
        <taxon>Agaricales</taxon>
        <taxon>Pleurotineae</taxon>
        <taxon>Pterulaceae</taxon>
        <taxon>Pterulicium</taxon>
    </lineage>
</organism>
<dbReference type="GO" id="GO:0043456">
    <property type="term" value="P:regulation of pentose-phosphate shunt"/>
    <property type="evidence" value="ECO:0007669"/>
    <property type="project" value="TreeGrafter"/>
</dbReference>
<feature type="binding site" evidence="3">
    <location>
        <position position="60"/>
    </location>
    <ligand>
        <name>substrate</name>
    </ligand>
</feature>
<dbReference type="Gene3D" id="3.40.50.1240">
    <property type="entry name" value="Phosphoglycerate mutase-like"/>
    <property type="match status" value="1"/>
</dbReference>
<evidence type="ECO:0000313" key="4">
    <source>
        <dbReference type="EMBL" id="TFL01256.1"/>
    </source>
</evidence>
<dbReference type="CDD" id="cd07067">
    <property type="entry name" value="HP_PGM_like"/>
    <property type="match status" value="1"/>
</dbReference>
<keyword evidence="5" id="KW-1185">Reference proteome</keyword>
<evidence type="ECO:0000256" key="2">
    <source>
        <dbReference type="PIRSR" id="PIRSR613078-1"/>
    </source>
</evidence>
<dbReference type="InterPro" id="IPR013078">
    <property type="entry name" value="His_Pase_superF_clade-1"/>
</dbReference>
<dbReference type="PANTHER" id="PTHR46517">
    <property type="entry name" value="FRUCTOSE-2,6-BISPHOSPHATASE TIGAR"/>
    <property type="match status" value="1"/>
</dbReference>
<feature type="active site" description="Tele-phosphohistidine intermediate" evidence="2">
    <location>
        <position position="11"/>
    </location>
</feature>
<dbReference type="InterPro" id="IPR051695">
    <property type="entry name" value="Phosphoglycerate_Mutase"/>
</dbReference>
<name>A0A5C3QGX1_9AGAR</name>
<dbReference type="InterPro" id="IPR029033">
    <property type="entry name" value="His_PPase_superfam"/>
</dbReference>
<dbReference type="EMBL" id="ML178825">
    <property type="protein sequence ID" value="TFL01256.1"/>
    <property type="molecule type" value="Genomic_DNA"/>
</dbReference>
<evidence type="ECO:0000256" key="1">
    <source>
        <dbReference type="ARBA" id="ARBA00022801"/>
    </source>
</evidence>
<dbReference type="AlphaFoldDB" id="A0A5C3QGX1"/>
<accession>A0A5C3QGX1</accession>
<dbReference type="STRING" id="1884261.A0A5C3QGX1"/>
<feature type="binding site" evidence="3">
    <location>
        <begin position="10"/>
        <end position="17"/>
    </location>
    <ligand>
        <name>substrate</name>
    </ligand>
</feature>
<dbReference type="GO" id="GO:0005829">
    <property type="term" value="C:cytosol"/>
    <property type="evidence" value="ECO:0007669"/>
    <property type="project" value="TreeGrafter"/>
</dbReference>
<dbReference type="PANTHER" id="PTHR46517:SF1">
    <property type="entry name" value="FRUCTOSE-2,6-BISPHOSPHATASE TIGAR"/>
    <property type="match status" value="1"/>
</dbReference>
<proteinExistence type="predicted"/>
<dbReference type="OrthoDB" id="354304at2759"/>
<sequence length="289" mass="31153">MPNVLIHLIRHAESADNVKRIWAGWKDSPLSNYGMNQAKALGSHFSTQRIEYVYASDLQRAQSTAQAIVSAQAPTSSSSSSHTPACSLLTSQDLREQYFGSFEGQPYSAKAPRGGFRAQGGENKDDMMVRADRFVQELIVPLLDKFEGESVQTAPTIIAIVSHGIFLRQLVKAFLNLEGGASGQGAALALNAGTTSGYALSNTGYGVISLSLATTEQHEVIDVDALEEPHSVVVPPRVERQRVKVSVAVLEWNSKEHLSGVTRQKGGIGSMAHDPGQKDIRTFFSSAAK</sequence>
<keyword evidence="1" id="KW-0378">Hydrolase</keyword>
<dbReference type="SMART" id="SM00855">
    <property type="entry name" value="PGAM"/>
    <property type="match status" value="1"/>
</dbReference>
<dbReference type="Proteomes" id="UP000305067">
    <property type="component" value="Unassembled WGS sequence"/>
</dbReference>
<reference evidence="4 5" key="1">
    <citation type="journal article" date="2019" name="Nat. Ecol. Evol.">
        <title>Megaphylogeny resolves global patterns of mushroom evolution.</title>
        <authorList>
            <person name="Varga T."/>
            <person name="Krizsan K."/>
            <person name="Foldi C."/>
            <person name="Dima B."/>
            <person name="Sanchez-Garcia M."/>
            <person name="Sanchez-Ramirez S."/>
            <person name="Szollosi G.J."/>
            <person name="Szarkandi J.G."/>
            <person name="Papp V."/>
            <person name="Albert L."/>
            <person name="Andreopoulos W."/>
            <person name="Angelini C."/>
            <person name="Antonin V."/>
            <person name="Barry K.W."/>
            <person name="Bougher N.L."/>
            <person name="Buchanan P."/>
            <person name="Buyck B."/>
            <person name="Bense V."/>
            <person name="Catcheside P."/>
            <person name="Chovatia M."/>
            <person name="Cooper J."/>
            <person name="Damon W."/>
            <person name="Desjardin D."/>
            <person name="Finy P."/>
            <person name="Geml J."/>
            <person name="Haridas S."/>
            <person name="Hughes K."/>
            <person name="Justo A."/>
            <person name="Karasinski D."/>
            <person name="Kautmanova I."/>
            <person name="Kiss B."/>
            <person name="Kocsube S."/>
            <person name="Kotiranta H."/>
            <person name="LaButti K.M."/>
            <person name="Lechner B.E."/>
            <person name="Liimatainen K."/>
            <person name="Lipzen A."/>
            <person name="Lukacs Z."/>
            <person name="Mihaltcheva S."/>
            <person name="Morgado L.N."/>
            <person name="Niskanen T."/>
            <person name="Noordeloos M.E."/>
            <person name="Ohm R.A."/>
            <person name="Ortiz-Santana B."/>
            <person name="Ovrebo C."/>
            <person name="Racz N."/>
            <person name="Riley R."/>
            <person name="Savchenko A."/>
            <person name="Shiryaev A."/>
            <person name="Soop K."/>
            <person name="Spirin V."/>
            <person name="Szebenyi C."/>
            <person name="Tomsovsky M."/>
            <person name="Tulloss R.E."/>
            <person name="Uehling J."/>
            <person name="Grigoriev I.V."/>
            <person name="Vagvolgyi C."/>
            <person name="Papp T."/>
            <person name="Martin F.M."/>
            <person name="Miettinen O."/>
            <person name="Hibbett D.S."/>
            <person name="Nagy L.G."/>
        </authorList>
    </citation>
    <scope>NUCLEOTIDE SEQUENCE [LARGE SCALE GENOMIC DNA]</scope>
    <source>
        <strain evidence="4 5">CBS 309.79</strain>
    </source>
</reference>
<feature type="active site" description="Proton donor/acceptor" evidence="2">
    <location>
        <position position="96"/>
    </location>
</feature>
<dbReference type="GO" id="GO:0004331">
    <property type="term" value="F:fructose-2,6-bisphosphate 2-phosphatase activity"/>
    <property type="evidence" value="ECO:0007669"/>
    <property type="project" value="TreeGrafter"/>
</dbReference>
<evidence type="ECO:0000313" key="5">
    <source>
        <dbReference type="Proteomes" id="UP000305067"/>
    </source>
</evidence>
<dbReference type="SUPFAM" id="SSF53254">
    <property type="entry name" value="Phosphoglycerate mutase-like"/>
    <property type="match status" value="1"/>
</dbReference>
<gene>
    <name evidence="4" type="ORF">BDV98DRAFT_567799</name>
</gene>